<proteinExistence type="predicted"/>
<dbReference type="NCBIfam" id="TIGR02097">
    <property type="entry name" value="yccV"/>
    <property type="match status" value="1"/>
</dbReference>
<dbReference type="PhylomeDB" id="A0A068TVW3"/>
<gene>
    <name evidence="3" type="ORF">GSCOC_T00032325001</name>
</gene>
<dbReference type="Pfam" id="PF08755">
    <property type="entry name" value="YccV-like"/>
    <property type="match status" value="1"/>
</dbReference>
<evidence type="ECO:0000313" key="4">
    <source>
        <dbReference type="Proteomes" id="UP000295252"/>
    </source>
</evidence>
<accession>A0A068TVW3</accession>
<dbReference type="InterPro" id="IPR053189">
    <property type="entry name" value="Clp_protease_adapter_ClpF"/>
</dbReference>
<dbReference type="PANTHER" id="PTHR48439">
    <property type="entry name" value="HEMIMETHYLATED DNA-BINDING DOMAIN-CONTAINING PROTEIN"/>
    <property type="match status" value="1"/>
</dbReference>
<dbReference type="PANTHER" id="PTHR48439:SF1">
    <property type="entry name" value="HEMIMETHYLATED DNA-BINDING DOMAIN-CONTAINING PROTEIN"/>
    <property type="match status" value="1"/>
</dbReference>
<sequence length="338" mass="38654">MVQSMPASTLATSRYGGCFGSFPVWRKPFGLMKESQMSFGVEKQNLWHHFSQSLLFIGQSDLGGCRNVRVNVGWPFKGNNQGLNAASERSDSANEDILMFFFQLDLATRVQYALNLEQYDIAKQLRDKLNEVEEEVIRQQETRKGTTSKSEVQDMAISILRLKADLQNAIESENYSLAAELRDEISKIESESLAASVKAQVYQNAQYAFHLGQKVRHKTFEYRAVICGMDPVCCETKSWMETANVYKLTRGPDQPFYQVLVDVYMDPNLLVAYVPEENLCAPDKPDMERFDHPYASFLFYGTDAAGDFIPIKQLREKYNRPRHEIPYDPDNEQNGDDI</sequence>
<reference evidence="4" key="1">
    <citation type="journal article" date="2014" name="Science">
        <title>The coffee genome provides insight into the convergent evolution of caffeine biosynthesis.</title>
        <authorList>
            <person name="Denoeud F."/>
            <person name="Carretero-Paulet L."/>
            <person name="Dereeper A."/>
            <person name="Droc G."/>
            <person name="Guyot R."/>
            <person name="Pietrella M."/>
            <person name="Zheng C."/>
            <person name="Alberti A."/>
            <person name="Anthony F."/>
            <person name="Aprea G."/>
            <person name="Aury J.M."/>
            <person name="Bento P."/>
            <person name="Bernard M."/>
            <person name="Bocs S."/>
            <person name="Campa C."/>
            <person name="Cenci A."/>
            <person name="Combes M.C."/>
            <person name="Crouzillat D."/>
            <person name="Da Silva C."/>
            <person name="Daddiego L."/>
            <person name="De Bellis F."/>
            <person name="Dussert S."/>
            <person name="Garsmeur O."/>
            <person name="Gayraud T."/>
            <person name="Guignon V."/>
            <person name="Jahn K."/>
            <person name="Jamilloux V."/>
            <person name="Joet T."/>
            <person name="Labadie K."/>
            <person name="Lan T."/>
            <person name="Leclercq J."/>
            <person name="Lepelley M."/>
            <person name="Leroy T."/>
            <person name="Li L.T."/>
            <person name="Librado P."/>
            <person name="Lopez L."/>
            <person name="Munoz A."/>
            <person name="Noel B."/>
            <person name="Pallavicini A."/>
            <person name="Perrotta G."/>
            <person name="Poncet V."/>
            <person name="Pot D."/>
            <person name="Priyono X."/>
            <person name="Rigoreau M."/>
            <person name="Rouard M."/>
            <person name="Rozas J."/>
            <person name="Tranchant-Dubreuil C."/>
            <person name="VanBuren R."/>
            <person name="Zhang Q."/>
            <person name="Andrade A.C."/>
            <person name="Argout X."/>
            <person name="Bertrand B."/>
            <person name="de Kochko A."/>
            <person name="Graziosi G."/>
            <person name="Henry R.J."/>
            <person name="Jayarama X."/>
            <person name="Ming R."/>
            <person name="Nagai C."/>
            <person name="Rounsley S."/>
            <person name="Sankoff D."/>
            <person name="Giuliano G."/>
            <person name="Albert V.A."/>
            <person name="Wincker P."/>
            <person name="Lashermes P."/>
        </authorList>
    </citation>
    <scope>NUCLEOTIDE SEQUENCE [LARGE SCALE GENOMIC DNA]</scope>
    <source>
        <strain evidence="4">cv. DH200-94</strain>
    </source>
</reference>
<dbReference type="GO" id="GO:0003677">
    <property type="term" value="F:DNA binding"/>
    <property type="evidence" value="ECO:0007669"/>
    <property type="project" value="InterPro"/>
</dbReference>
<organism evidence="3 4">
    <name type="scientific">Coffea canephora</name>
    <name type="common">Robusta coffee</name>
    <dbReference type="NCBI Taxonomy" id="49390"/>
    <lineage>
        <taxon>Eukaryota</taxon>
        <taxon>Viridiplantae</taxon>
        <taxon>Streptophyta</taxon>
        <taxon>Embryophyta</taxon>
        <taxon>Tracheophyta</taxon>
        <taxon>Spermatophyta</taxon>
        <taxon>Magnoliopsida</taxon>
        <taxon>eudicotyledons</taxon>
        <taxon>Gunneridae</taxon>
        <taxon>Pentapetalae</taxon>
        <taxon>asterids</taxon>
        <taxon>lamiids</taxon>
        <taxon>Gentianales</taxon>
        <taxon>Rubiaceae</taxon>
        <taxon>Ixoroideae</taxon>
        <taxon>Gardenieae complex</taxon>
        <taxon>Bertiereae - Coffeeae clade</taxon>
        <taxon>Coffeeae</taxon>
        <taxon>Coffea</taxon>
    </lineage>
</organism>
<dbReference type="InParanoid" id="A0A068TVW3"/>
<dbReference type="EMBL" id="HG739089">
    <property type="protein sequence ID" value="CDP00396.1"/>
    <property type="molecule type" value="Genomic_DNA"/>
</dbReference>
<dbReference type="FunCoup" id="A0A068TVW3">
    <property type="interactions" value="1155"/>
</dbReference>
<evidence type="ECO:0000259" key="2">
    <source>
        <dbReference type="SMART" id="SM00992"/>
    </source>
</evidence>
<dbReference type="AlphaFoldDB" id="A0A068TVW3"/>
<evidence type="ECO:0000313" key="3">
    <source>
        <dbReference type="EMBL" id="CDP00396.1"/>
    </source>
</evidence>
<dbReference type="OMA" id="DMGRFDH"/>
<feature type="domain" description="Hemimethylated DNA-binding" evidence="2">
    <location>
        <begin position="206"/>
        <end position="310"/>
    </location>
</feature>
<dbReference type="Gene3D" id="2.30.30.390">
    <property type="entry name" value="Hemimethylated DNA-binding domain"/>
    <property type="match status" value="1"/>
</dbReference>
<evidence type="ECO:0000256" key="1">
    <source>
        <dbReference type="SAM" id="Coils"/>
    </source>
</evidence>
<dbReference type="InterPro" id="IPR011722">
    <property type="entry name" value="Hemimethylated_DNA-bd_dom"/>
</dbReference>
<feature type="coiled-coil region" evidence="1">
    <location>
        <begin position="115"/>
        <end position="142"/>
    </location>
</feature>
<dbReference type="OrthoDB" id="28868at2759"/>
<dbReference type="SUPFAM" id="SSF141255">
    <property type="entry name" value="YccV-like"/>
    <property type="match status" value="1"/>
</dbReference>
<dbReference type="Pfam" id="PF02151">
    <property type="entry name" value="UVR"/>
    <property type="match status" value="1"/>
</dbReference>
<dbReference type="GO" id="GO:0009840">
    <property type="term" value="C:chloroplastic endopeptidase Clp complex"/>
    <property type="evidence" value="ECO:0007669"/>
    <property type="project" value="EnsemblPlants"/>
</dbReference>
<keyword evidence="4" id="KW-1185">Reference proteome</keyword>
<name>A0A068TVW3_COFCA</name>
<dbReference type="Gramene" id="CDP00396">
    <property type="protein sequence ID" value="CDP00396"/>
    <property type="gene ID" value="GSCOC_T00032325001"/>
</dbReference>
<protein>
    <recommendedName>
        <fullName evidence="2">Hemimethylated DNA-binding domain-containing protein</fullName>
    </recommendedName>
</protein>
<dbReference type="Proteomes" id="UP000295252">
    <property type="component" value="Chromosome III"/>
</dbReference>
<dbReference type="STRING" id="49390.A0A068TVW3"/>
<dbReference type="InterPro" id="IPR001943">
    <property type="entry name" value="UVR_dom"/>
</dbReference>
<keyword evidence="1" id="KW-0175">Coiled coil</keyword>
<dbReference type="InterPro" id="IPR036623">
    <property type="entry name" value="Hemimethylated_DNA-bd_sf"/>
</dbReference>
<dbReference type="SMART" id="SM00992">
    <property type="entry name" value="YccV-like"/>
    <property type="match status" value="1"/>
</dbReference>